<keyword evidence="1" id="KW-0472">Membrane</keyword>
<evidence type="ECO:0000313" key="3">
    <source>
        <dbReference type="Proteomes" id="UP000178636"/>
    </source>
</evidence>
<dbReference type="Proteomes" id="UP000178636">
    <property type="component" value="Unassembled WGS sequence"/>
</dbReference>
<reference evidence="2 3" key="1">
    <citation type="journal article" date="2016" name="Nat. Commun.">
        <title>Thousands of microbial genomes shed light on interconnected biogeochemical processes in an aquifer system.</title>
        <authorList>
            <person name="Anantharaman K."/>
            <person name="Brown C.T."/>
            <person name="Hug L.A."/>
            <person name="Sharon I."/>
            <person name="Castelle C.J."/>
            <person name="Probst A.J."/>
            <person name="Thomas B.C."/>
            <person name="Singh A."/>
            <person name="Wilkins M.J."/>
            <person name="Karaoz U."/>
            <person name="Brodie E.L."/>
            <person name="Williams K.H."/>
            <person name="Hubbard S.S."/>
            <person name="Banfield J.F."/>
        </authorList>
    </citation>
    <scope>NUCLEOTIDE SEQUENCE [LARGE SCALE GENOMIC DNA]</scope>
</reference>
<evidence type="ECO:0000256" key="1">
    <source>
        <dbReference type="SAM" id="Phobius"/>
    </source>
</evidence>
<keyword evidence="1" id="KW-0812">Transmembrane</keyword>
<organism evidence="2 3">
    <name type="scientific">Candidatus Lloydbacteria bacterium RIFCSPHIGHO2_02_FULL_54_17</name>
    <dbReference type="NCBI Taxonomy" id="1798664"/>
    <lineage>
        <taxon>Bacteria</taxon>
        <taxon>Candidatus Lloydiibacteriota</taxon>
    </lineage>
</organism>
<gene>
    <name evidence="2" type="ORF">A3C93_02250</name>
</gene>
<proteinExistence type="predicted"/>
<dbReference type="STRING" id="1798664.A3C93_02250"/>
<keyword evidence="1" id="KW-1133">Transmembrane helix</keyword>
<dbReference type="AlphaFoldDB" id="A0A1G2DDM1"/>
<accession>A0A1G2DDM1</accession>
<sequence>MVKHSVTYGRLMNMAYFRVGNKETQIWSVAIFPIAKLAIKYKDVFFKLKFKLLYIFFPLLIFSEFIPRRKEVIERCNFFKYFYVPFHISKNL</sequence>
<name>A0A1G2DDM1_9BACT</name>
<dbReference type="EMBL" id="MHLO01000029">
    <property type="protein sequence ID" value="OGZ11734.1"/>
    <property type="molecule type" value="Genomic_DNA"/>
</dbReference>
<feature type="transmembrane region" description="Helical" evidence="1">
    <location>
        <begin position="50"/>
        <end position="67"/>
    </location>
</feature>
<comment type="caution">
    <text evidence="2">The sequence shown here is derived from an EMBL/GenBank/DDBJ whole genome shotgun (WGS) entry which is preliminary data.</text>
</comment>
<protein>
    <submittedName>
        <fullName evidence="2">Uncharacterized protein</fullName>
    </submittedName>
</protein>
<evidence type="ECO:0000313" key="2">
    <source>
        <dbReference type="EMBL" id="OGZ11734.1"/>
    </source>
</evidence>